<keyword evidence="1" id="KW-0732">Signal</keyword>
<dbReference type="RefSeq" id="XP_024337952.1">
    <property type="nucleotide sequence ID" value="XM_024480995.1"/>
</dbReference>
<reference evidence="2 3" key="1">
    <citation type="submission" date="2017-04" db="EMBL/GenBank/DDBJ databases">
        <title>Genome Sequence of the Model Brown-Rot Fungus Postia placenta SB12.</title>
        <authorList>
            <consortium name="DOE Joint Genome Institute"/>
            <person name="Gaskell J."/>
            <person name="Kersten P."/>
            <person name="Larrondo L.F."/>
            <person name="Canessa P."/>
            <person name="Martinez D."/>
            <person name="Hibbett D."/>
            <person name="Schmoll M."/>
            <person name="Kubicek C.P."/>
            <person name="Martinez A.T."/>
            <person name="Yadav J."/>
            <person name="Master E."/>
            <person name="Magnuson J.K."/>
            <person name="James T."/>
            <person name="Yaver D."/>
            <person name="Berka R."/>
            <person name="Labutti K."/>
            <person name="Lipzen A."/>
            <person name="Aerts A."/>
            <person name="Barry K."/>
            <person name="Henrissat B."/>
            <person name="Blanchette R."/>
            <person name="Grigoriev I."/>
            <person name="Cullen D."/>
        </authorList>
    </citation>
    <scope>NUCLEOTIDE SEQUENCE [LARGE SCALE GENOMIC DNA]</scope>
    <source>
        <strain evidence="2 3">MAD-698-R-SB12</strain>
    </source>
</reference>
<proteinExistence type="predicted"/>
<dbReference type="EMBL" id="KZ110599">
    <property type="protein sequence ID" value="OSX61158.1"/>
    <property type="molecule type" value="Genomic_DNA"/>
</dbReference>
<evidence type="ECO:0000313" key="3">
    <source>
        <dbReference type="Proteomes" id="UP000194127"/>
    </source>
</evidence>
<keyword evidence="3" id="KW-1185">Reference proteome</keyword>
<gene>
    <name evidence="2" type="ORF">POSPLADRAFT_1058089</name>
</gene>
<dbReference type="GeneID" id="36325945"/>
<dbReference type="AlphaFoldDB" id="A0A1X6MXR0"/>
<feature type="signal peptide" evidence="1">
    <location>
        <begin position="1"/>
        <end position="21"/>
    </location>
</feature>
<evidence type="ECO:0000256" key="1">
    <source>
        <dbReference type="SAM" id="SignalP"/>
    </source>
</evidence>
<feature type="chain" id="PRO_5010859801" evidence="1">
    <location>
        <begin position="22"/>
        <end position="128"/>
    </location>
</feature>
<dbReference type="Proteomes" id="UP000194127">
    <property type="component" value="Unassembled WGS sequence"/>
</dbReference>
<organism evidence="2 3">
    <name type="scientific">Postia placenta MAD-698-R-SB12</name>
    <dbReference type="NCBI Taxonomy" id="670580"/>
    <lineage>
        <taxon>Eukaryota</taxon>
        <taxon>Fungi</taxon>
        <taxon>Dikarya</taxon>
        <taxon>Basidiomycota</taxon>
        <taxon>Agaricomycotina</taxon>
        <taxon>Agaricomycetes</taxon>
        <taxon>Polyporales</taxon>
        <taxon>Adustoporiaceae</taxon>
        <taxon>Rhodonia</taxon>
    </lineage>
</organism>
<evidence type="ECO:0000313" key="2">
    <source>
        <dbReference type="EMBL" id="OSX61158.1"/>
    </source>
</evidence>
<sequence length="128" mass="13960">MATALVAVCYFFLVVCMIGHAAPLLGHPVDTYHQWGAGDGYVHRTYVVNKADPYSDKDLQLGVAANGLLLEHPLAPAPAQGRLPDEEESDFVEVTHPVSSAHRRQYLNLSQLYFGSNAWGVGILNNVN</sequence>
<accession>A0A1X6MXR0</accession>
<protein>
    <submittedName>
        <fullName evidence="2">Uncharacterized protein</fullName>
    </submittedName>
</protein>
<name>A0A1X6MXR0_9APHY</name>